<proteinExistence type="predicted"/>
<dbReference type="EMBL" id="RAPE01000001">
    <property type="protein sequence ID" value="RKF16966.1"/>
    <property type="molecule type" value="Genomic_DNA"/>
</dbReference>
<comment type="caution">
    <text evidence="4">The sequence shown here is derived from an EMBL/GenBank/DDBJ whole genome shotgun (WGS) entry which is preliminary data.</text>
</comment>
<feature type="chain" id="PRO_5017206933" evidence="3">
    <location>
        <begin position="20"/>
        <end position="333"/>
    </location>
</feature>
<dbReference type="AlphaFoldDB" id="A0A3A8AYJ6"/>
<protein>
    <submittedName>
        <fullName evidence="4">VPLPA-CTERM sorting domain-containing protein</fullName>
    </submittedName>
</protein>
<keyword evidence="2" id="KW-0812">Transmembrane</keyword>
<feature type="region of interest" description="Disordered" evidence="1">
    <location>
        <begin position="57"/>
        <end position="83"/>
    </location>
</feature>
<keyword evidence="2" id="KW-1133">Transmembrane helix</keyword>
<organism evidence="4 5">
    <name type="scientific">Roseovarius spongiae</name>
    <dbReference type="NCBI Taxonomy" id="2320272"/>
    <lineage>
        <taxon>Bacteria</taxon>
        <taxon>Pseudomonadati</taxon>
        <taxon>Pseudomonadota</taxon>
        <taxon>Alphaproteobacteria</taxon>
        <taxon>Rhodobacterales</taxon>
        <taxon>Roseobacteraceae</taxon>
        <taxon>Roseovarius</taxon>
    </lineage>
</organism>
<evidence type="ECO:0000256" key="1">
    <source>
        <dbReference type="SAM" id="MobiDB-lite"/>
    </source>
</evidence>
<evidence type="ECO:0000313" key="4">
    <source>
        <dbReference type="EMBL" id="RKF16966.1"/>
    </source>
</evidence>
<dbReference type="OrthoDB" id="9805121at2"/>
<keyword evidence="5" id="KW-1185">Reference proteome</keyword>
<keyword evidence="2" id="KW-0472">Membrane</keyword>
<reference evidence="4 5" key="1">
    <citation type="submission" date="2018-09" db="EMBL/GenBank/DDBJ databases">
        <title>Roseovarius spongiae sp. nov., isolated from a marine sponge.</title>
        <authorList>
            <person name="Zhuang L."/>
            <person name="Luo L."/>
        </authorList>
    </citation>
    <scope>NUCLEOTIDE SEQUENCE [LARGE SCALE GENOMIC DNA]</scope>
    <source>
        <strain evidence="4 5">HN-E21</strain>
    </source>
</reference>
<dbReference type="RefSeq" id="WP_121164499.1">
    <property type="nucleotide sequence ID" value="NZ_RAPE01000001.1"/>
</dbReference>
<evidence type="ECO:0000313" key="5">
    <source>
        <dbReference type="Proteomes" id="UP000281128"/>
    </source>
</evidence>
<keyword evidence="3" id="KW-0732">Signal</keyword>
<dbReference type="NCBIfam" id="TIGR03370">
    <property type="entry name" value="VPLPA-CTERM"/>
    <property type="match status" value="1"/>
</dbReference>
<evidence type="ECO:0000256" key="3">
    <source>
        <dbReference type="SAM" id="SignalP"/>
    </source>
</evidence>
<feature type="transmembrane region" description="Helical" evidence="2">
    <location>
        <begin position="305"/>
        <end position="325"/>
    </location>
</feature>
<sequence>MRFVGIFCAVAVTAPSVLSASTLTLVSMSGSSHNEIGVNADGNPFLLEGDTRLATDNGFTASPGRIDTSTDYETPDAEDEEGPFPPYQIGSSEGYADLNTGKTGMAVNAESDTYDEAFISGANTGLAFGFLYEGDEDLVLPTGWLSLTVDGSWGGDDWDYTVASNAGFLGTVTTGSPYYIDEEVGAISGPRVDAVSGRANAHFATFFADAATDLDAGAGSSVSADASGFAFTLLADGMTVEDGQYLSFSFGHNISSGVEGTSAFVDALSTASIGLNVLGLAEVDTPNLGSVSWLNDAPDPGGSTVVPLPAAGWMLLAGLFGIASIKRRKKMDA</sequence>
<dbReference type="InterPro" id="IPR022472">
    <property type="entry name" value="VPLPA-CTERM"/>
</dbReference>
<name>A0A3A8AYJ6_9RHOB</name>
<feature type="compositionally biased region" description="Acidic residues" evidence="1">
    <location>
        <begin position="73"/>
        <end position="82"/>
    </location>
</feature>
<gene>
    <name evidence="4" type="ORF">D6850_05415</name>
</gene>
<accession>A0A3A8AYJ6</accession>
<feature type="signal peptide" evidence="3">
    <location>
        <begin position="1"/>
        <end position="19"/>
    </location>
</feature>
<evidence type="ECO:0000256" key="2">
    <source>
        <dbReference type="SAM" id="Phobius"/>
    </source>
</evidence>
<dbReference type="Proteomes" id="UP000281128">
    <property type="component" value="Unassembled WGS sequence"/>
</dbReference>